<proteinExistence type="predicted"/>
<keyword evidence="3" id="KW-1185">Reference proteome</keyword>
<keyword evidence="1" id="KW-0812">Transmembrane</keyword>
<gene>
    <name evidence="2" type="ORF">SAMN06265340_104119</name>
</gene>
<evidence type="ECO:0000313" key="2">
    <source>
        <dbReference type="EMBL" id="SNR73493.1"/>
    </source>
</evidence>
<keyword evidence="1" id="KW-1133">Transmembrane helix</keyword>
<accession>A0A238YSB3</accession>
<organism evidence="2 3">
    <name type="scientific">Desulfurobacterium atlanticum</name>
    <dbReference type="NCBI Taxonomy" id="240169"/>
    <lineage>
        <taxon>Bacteria</taxon>
        <taxon>Pseudomonadati</taxon>
        <taxon>Aquificota</taxon>
        <taxon>Aquificia</taxon>
        <taxon>Desulfurobacteriales</taxon>
        <taxon>Desulfurobacteriaceae</taxon>
        <taxon>Desulfurobacterium</taxon>
    </lineage>
</organism>
<keyword evidence="1" id="KW-0472">Membrane</keyword>
<feature type="transmembrane region" description="Helical" evidence="1">
    <location>
        <begin position="52"/>
        <end position="75"/>
    </location>
</feature>
<dbReference type="AlphaFoldDB" id="A0A238YSB3"/>
<evidence type="ECO:0000313" key="3">
    <source>
        <dbReference type="Proteomes" id="UP000198405"/>
    </source>
</evidence>
<reference evidence="3" key="1">
    <citation type="submission" date="2017-06" db="EMBL/GenBank/DDBJ databases">
        <authorList>
            <person name="Varghese N."/>
            <person name="Submissions S."/>
        </authorList>
    </citation>
    <scope>NUCLEOTIDE SEQUENCE [LARGE SCALE GENOMIC DNA]</scope>
    <source>
        <strain evidence="3">DSM 15668</strain>
    </source>
</reference>
<dbReference type="EMBL" id="FZOB01000004">
    <property type="protein sequence ID" value="SNR73493.1"/>
    <property type="molecule type" value="Genomic_DNA"/>
</dbReference>
<dbReference type="Proteomes" id="UP000198405">
    <property type="component" value="Unassembled WGS sequence"/>
</dbReference>
<feature type="transmembrane region" description="Helical" evidence="1">
    <location>
        <begin position="87"/>
        <end position="113"/>
    </location>
</feature>
<protein>
    <submittedName>
        <fullName evidence="2">Uncharacterized protein</fullName>
    </submittedName>
</protein>
<sequence length="186" mass="21130">MGVLEIESFLFSGDGAEFFKYYIELLRKGEFWSAVRCWDMGTILDKIPFSNIAVVAALIVLAFSFSFRGIVATFVLEKVLGSFKTLLIFAVFVFFTAFILRFVFAFIAGRFLVTFDASTLSNNVRVVEEKVYDDKVVVRYLINNASMFEAVLKRKGDSFKIMKTGKFVGRVKNGEFKDFKGEVNSE</sequence>
<evidence type="ECO:0000256" key="1">
    <source>
        <dbReference type="SAM" id="Phobius"/>
    </source>
</evidence>
<name>A0A238YSB3_9BACT</name>